<dbReference type="PANTHER" id="PTHR43649:SF33">
    <property type="entry name" value="POLYGALACTURONAN_RHAMNOGALACTURONAN-BINDING PROTEIN YTCQ"/>
    <property type="match status" value="1"/>
</dbReference>
<evidence type="ECO:0000313" key="4">
    <source>
        <dbReference type="Proteomes" id="UP000638648"/>
    </source>
</evidence>
<comment type="caution">
    <text evidence="3">The sequence shown here is derived from an EMBL/GenBank/DDBJ whole genome shotgun (WGS) entry which is preliminary data.</text>
</comment>
<gene>
    <name evidence="3" type="ORF">HEB94_005418</name>
</gene>
<dbReference type="Gene3D" id="3.40.190.10">
    <property type="entry name" value="Periplasmic binding protein-like II"/>
    <property type="match status" value="2"/>
</dbReference>
<keyword evidence="4" id="KW-1185">Reference proteome</keyword>
<feature type="signal peptide" evidence="2">
    <location>
        <begin position="1"/>
        <end position="26"/>
    </location>
</feature>
<dbReference type="SUPFAM" id="SSF53850">
    <property type="entry name" value="Periplasmic binding protein-like II"/>
    <property type="match status" value="1"/>
</dbReference>
<evidence type="ECO:0000256" key="1">
    <source>
        <dbReference type="ARBA" id="ARBA00022729"/>
    </source>
</evidence>
<dbReference type="AlphaFoldDB" id="A0A927MX68"/>
<keyword evidence="1 2" id="KW-0732">Signal</keyword>
<protein>
    <submittedName>
        <fullName evidence="3">Aldouronate transport system substrate-binding protein</fullName>
    </submittedName>
</protein>
<accession>A0A927MX68</accession>
<name>A0A927MX68_9ACTN</name>
<dbReference type="RefSeq" id="WP_192752329.1">
    <property type="nucleotide sequence ID" value="NZ_BAABJL010000022.1"/>
</dbReference>
<sequence length="505" mass="55406">MLIPLNRRVAAAVVAVALTGSLAACGSDADGGDKPTGITMMLPFYQEQPEAADDPRLKKLEEITGTDITVNWVPDASYNDKLNVTLAGDGEDLPEIMVASKTPGFIKSAEAGAFWDLTDKLADYPNLANGNPDVHQMASVNGTLYGIYRYRDPMRVGVIVRKDWLEKVGMEMPKTTGDLYAVAKAFTEQDPDGNGKDDTTGLIIPKWPGSIGTSSPYDVIETWYGAGNGWTERNGQLVPGFTTEEFIEADKFIRKMVSEGLINKDFATLDSATWNEPFYNGKGGIIIDVLDRSQQLYNLWQESDPDNLGDYVEITGQLRGPDGQLYAYPTTGYNGFMAIPRGGNVKTEEDLNRVLTFLDKLNSKEAQIVMNNGIEGTDFTLEGDLAVPKDPAKETSWAQLRCAVDGYTGYAVKLATEAEQATYDKRIGLWKQDLKSAVYNPGAAYVSETYISRGAQLDNMIADARIKFIAGQIDEQGLRDAIQQWRSSGGDDVIKETNDLWKADQ</sequence>
<dbReference type="Proteomes" id="UP000638648">
    <property type="component" value="Unassembled WGS sequence"/>
</dbReference>
<proteinExistence type="predicted"/>
<reference evidence="3" key="1">
    <citation type="submission" date="2020-10" db="EMBL/GenBank/DDBJ databases">
        <title>Sequencing the genomes of 1000 actinobacteria strains.</title>
        <authorList>
            <person name="Klenk H.-P."/>
        </authorList>
    </citation>
    <scope>NUCLEOTIDE SEQUENCE</scope>
    <source>
        <strain evidence="3">DSM 45354</strain>
    </source>
</reference>
<feature type="chain" id="PRO_5039656220" evidence="2">
    <location>
        <begin position="27"/>
        <end position="505"/>
    </location>
</feature>
<dbReference type="PANTHER" id="PTHR43649">
    <property type="entry name" value="ARABINOSE-BINDING PROTEIN-RELATED"/>
    <property type="match status" value="1"/>
</dbReference>
<evidence type="ECO:0000256" key="2">
    <source>
        <dbReference type="SAM" id="SignalP"/>
    </source>
</evidence>
<dbReference type="InterPro" id="IPR050490">
    <property type="entry name" value="Bact_solute-bd_prot1"/>
</dbReference>
<organism evidence="3 4">
    <name type="scientific">Actinopolymorpha pittospori</name>
    <dbReference type="NCBI Taxonomy" id="648752"/>
    <lineage>
        <taxon>Bacteria</taxon>
        <taxon>Bacillati</taxon>
        <taxon>Actinomycetota</taxon>
        <taxon>Actinomycetes</taxon>
        <taxon>Propionibacteriales</taxon>
        <taxon>Actinopolymorphaceae</taxon>
        <taxon>Actinopolymorpha</taxon>
    </lineage>
</organism>
<dbReference type="CDD" id="cd13580">
    <property type="entry name" value="PBP2_AlgQ_like_1"/>
    <property type="match status" value="1"/>
</dbReference>
<dbReference type="PROSITE" id="PS51257">
    <property type="entry name" value="PROKAR_LIPOPROTEIN"/>
    <property type="match status" value="1"/>
</dbReference>
<dbReference type="EMBL" id="JADBEM010000001">
    <property type="protein sequence ID" value="MBE1608570.1"/>
    <property type="molecule type" value="Genomic_DNA"/>
</dbReference>
<evidence type="ECO:0000313" key="3">
    <source>
        <dbReference type="EMBL" id="MBE1608570.1"/>
    </source>
</evidence>